<evidence type="ECO:0000313" key="3">
    <source>
        <dbReference type="Proteomes" id="UP000283063"/>
    </source>
</evidence>
<dbReference type="OrthoDB" id="6293260at2"/>
<dbReference type="InterPro" id="IPR016181">
    <property type="entry name" value="Acyl_CoA_acyltransferase"/>
</dbReference>
<dbReference type="Proteomes" id="UP000283063">
    <property type="component" value="Chromosome"/>
</dbReference>
<accession>A0A3T0N0A6</accession>
<dbReference type="GO" id="GO:0016747">
    <property type="term" value="F:acyltransferase activity, transferring groups other than amino-acyl groups"/>
    <property type="evidence" value="ECO:0007669"/>
    <property type="project" value="InterPro"/>
</dbReference>
<dbReference type="Pfam" id="PF13302">
    <property type="entry name" value="Acetyltransf_3"/>
    <property type="match status" value="1"/>
</dbReference>
<organism evidence="2 3">
    <name type="scientific">Parasedimentitalea marina</name>
    <dbReference type="NCBI Taxonomy" id="2483033"/>
    <lineage>
        <taxon>Bacteria</taxon>
        <taxon>Pseudomonadati</taxon>
        <taxon>Pseudomonadota</taxon>
        <taxon>Alphaproteobacteria</taxon>
        <taxon>Rhodobacterales</taxon>
        <taxon>Paracoccaceae</taxon>
        <taxon>Parasedimentitalea</taxon>
    </lineage>
</organism>
<evidence type="ECO:0000259" key="1">
    <source>
        <dbReference type="PROSITE" id="PS51186"/>
    </source>
</evidence>
<keyword evidence="2" id="KW-0808">Transferase</keyword>
<dbReference type="Gene3D" id="3.40.630.30">
    <property type="match status" value="1"/>
</dbReference>
<gene>
    <name evidence="2" type="ORF">EBB79_05720</name>
</gene>
<dbReference type="SUPFAM" id="SSF55729">
    <property type="entry name" value="Acyl-CoA N-acyltransferases (Nat)"/>
    <property type="match status" value="1"/>
</dbReference>
<dbReference type="PROSITE" id="PS51186">
    <property type="entry name" value="GNAT"/>
    <property type="match status" value="1"/>
</dbReference>
<evidence type="ECO:0000313" key="2">
    <source>
        <dbReference type="EMBL" id="AZV77437.1"/>
    </source>
</evidence>
<sequence length="160" mass="17069">MTLAGLTAGRLQGGDWRQLSPDDLATLFKPEVVEFLPHGFQGLLTEPDQRAFLTALSSQAEVLALFEETGAGVGLVILSHADPDSTERHLGYLLAQRIWGQGLATGLIAGLQDLYRGTDVTLCGGVMQGNTASARLLQRAGFQGRDTGDEVVYCWSGNGH</sequence>
<dbReference type="AlphaFoldDB" id="A0A3T0N0A6"/>
<keyword evidence="3" id="KW-1185">Reference proteome</keyword>
<feature type="domain" description="N-acetyltransferase" evidence="1">
    <location>
        <begin position="14"/>
        <end position="160"/>
    </location>
</feature>
<dbReference type="InterPro" id="IPR000182">
    <property type="entry name" value="GNAT_dom"/>
</dbReference>
<proteinExistence type="predicted"/>
<name>A0A3T0N0A6_9RHOB</name>
<dbReference type="EMBL" id="CP033219">
    <property type="protein sequence ID" value="AZV77437.1"/>
    <property type="molecule type" value="Genomic_DNA"/>
</dbReference>
<protein>
    <submittedName>
        <fullName evidence="2">N-acetyltransferase</fullName>
    </submittedName>
</protein>
<reference evidence="2 3" key="1">
    <citation type="submission" date="2018-10" db="EMBL/GenBank/DDBJ databases">
        <title>Parasedimentitalea marina sp. nov., a psychrophilic bacterium isolated from deep seawater of the New Britain Trench.</title>
        <authorList>
            <person name="Cao J."/>
        </authorList>
    </citation>
    <scope>NUCLEOTIDE SEQUENCE [LARGE SCALE GENOMIC DNA]</scope>
    <source>
        <strain evidence="2 3">W43</strain>
    </source>
</reference>
<dbReference type="RefSeq" id="WP_127747993.1">
    <property type="nucleotide sequence ID" value="NZ_CP033219.1"/>
</dbReference>
<dbReference type="KEGG" id="sedi:EBB79_05720"/>